<comment type="caution">
    <text evidence="2">The sequence shown here is derived from an EMBL/GenBank/DDBJ whole genome shotgun (WGS) entry which is preliminary data.</text>
</comment>
<keyword evidence="2" id="KW-0418">Kinase</keyword>
<feature type="compositionally biased region" description="Basic and acidic residues" evidence="1">
    <location>
        <begin position="29"/>
        <end position="42"/>
    </location>
</feature>
<gene>
    <name evidence="2" type="ORF">M6B38_307160</name>
</gene>
<keyword evidence="2" id="KW-0808">Transferase</keyword>
<feature type="region of interest" description="Disordered" evidence="1">
    <location>
        <begin position="1"/>
        <end position="47"/>
    </location>
</feature>
<feature type="compositionally biased region" description="Basic residues" evidence="1">
    <location>
        <begin position="1"/>
        <end position="12"/>
    </location>
</feature>
<keyword evidence="2" id="KW-0675">Receptor</keyword>
<protein>
    <submittedName>
        <fullName evidence="2">Proline-rich receptor-like protein kinase PERK12</fullName>
    </submittedName>
</protein>
<dbReference type="Proteomes" id="UP001140949">
    <property type="component" value="Unassembled WGS sequence"/>
</dbReference>
<dbReference type="AlphaFoldDB" id="A0AAX6HJ34"/>
<evidence type="ECO:0000313" key="2">
    <source>
        <dbReference type="EMBL" id="KAJ6841070.1"/>
    </source>
</evidence>
<name>A0AAX6HJ34_IRIPA</name>
<dbReference type="EMBL" id="JANAVB010008800">
    <property type="protein sequence ID" value="KAJ6841070.1"/>
    <property type="molecule type" value="Genomic_DNA"/>
</dbReference>
<proteinExistence type="predicted"/>
<dbReference type="GO" id="GO:0016301">
    <property type="term" value="F:kinase activity"/>
    <property type="evidence" value="ECO:0007669"/>
    <property type="project" value="UniProtKB-KW"/>
</dbReference>
<reference evidence="2" key="1">
    <citation type="journal article" date="2023" name="GigaByte">
        <title>Genome assembly of the bearded iris, Iris pallida Lam.</title>
        <authorList>
            <person name="Bruccoleri R.E."/>
            <person name="Oakeley E.J."/>
            <person name="Faust A.M.E."/>
            <person name="Altorfer M."/>
            <person name="Dessus-Babus S."/>
            <person name="Burckhardt D."/>
            <person name="Oertli M."/>
            <person name="Naumann U."/>
            <person name="Petersen F."/>
            <person name="Wong J."/>
        </authorList>
    </citation>
    <scope>NUCLEOTIDE SEQUENCE</scope>
    <source>
        <strain evidence="2">GSM-AAB239-AS_SAM_17_03QT</strain>
    </source>
</reference>
<evidence type="ECO:0000256" key="1">
    <source>
        <dbReference type="SAM" id="MobiDB-lite"/>
    </source>
</evidence>
<organism evidence="2 3">
    <name type="scientific">Iris pallida</name>
    <name type="common">Sweet iris</name>
    <dbReference type="NCBI Taxonomy" id="29817"/>
    <lineage>
        <taxon>Eukaryota</taxon>
        <taxon>Viridiplantae</taxon>
        <taxon>Streptophyta</taxon>
        <taxon>Embryophyta</taxon>
        <taxon>Tracheophyta</taxon>
        <taxon>Spermatophyta</taxon>
        <taxon>Magnoliopsida</taxon>
        <taxon>Liliopsida</taxon>
        <taxon>Asparagales</taxon>
        <taxon>Iridaceae</taxon>
        <taxon>Iridoideae</taxon>
        <taxon>Irideae</taxon>
        <taxon>Iris</taxon>
    </lineage>
</organism>
<evidence type="ECO:0000313" key="3">
    <source>
        <dbReference type="Proteomes" id="UP001140949"/>
    </source>
</evidence>
<sequence>MKRERKVGKKRGTGSGKGEVHLTAASARRNNDEGTCEHDGAGRRGCFGRRLHRSDVTRRCSTDLTPVERSVVDLEELVR</sequence>
<keyword evidence="3" id="KW-1185">Reference proteome</keyword>
<accession>A0AAX6HJ34</accession>
<reference evidence="2" key="2">
    <citation type="submission" date="2023-04" db="EMBL/GenBank/DDBJ databases">
        <authorList>
            <person name="Bruccoleri R.E."/>
            <person name="Oakeley E.J."/>
            <person name="Faust A.-M."/>
            <person name="Dessus-Babus S."/>
            <person name="Altorfer M."/>
            <person name="Burckhardt D."/>
            <person name="Oertli M."/>
            <person name="Naumann U."/>
            <person name="Petersen F."/>
            <person name="Wong J."/>
        </authorList>
    </citation>
    <scope>NUCLEOTIDE SEQUENCE</scope>
    <source>
        <strain evidence="2">GSM-AAB239-AS_SAM_17_03QT</strain>
        <tissue evidence="2">Leaf</tissue>
    </source>
</reference>